<organism evidence="11 12">
    <name type="scientific">Clostridium aciditolerans</name>
    <dbReference type="NCBI Taxonomy" id="339861"/>
    <lineage>
        <taxon>Bacteria</taxon>
        <taxon>Bacillati</taxon>
        <taxon>Bacillota</taxon>
        <taxon>Clostridia</taxon>
        <taxon>Eubacteriales</taxon>
        <taxon>Clostridiaceae</taxon>
        <taxon>Clostridium</taxon>
    </lineage>
</organism>
<reference evidence="11" key="1">
    <citation type="submission" date="2020-12" db="EMBL/GenBank/DDBJ databases">
        <title>Clostridium thailandense sp. nov., a novel acetogenic bacterium isolated from peat land soil in Thailand.</title>
        <authorList>
            <person name="Chaikitkaew S."/>
            <person name="Birkeland N.K."/>
        </authorList>
    </citation>
    <scope>NUCLEOTIDE SEQUENCE</scope>
    <source>
        <strain evidence="11">DSM 17425</strain>
    </source>
</reference>
<evidence type="ECO:0000256" key="7">
    <source>
        <dbReference type="ARBA" id="ARBA00022989"/>
    </source>
</evidence>
<dbReference type="GO" id="GO:0043190">
    <property type="term" value="C:ATP-binding cassette (ABC) transporter complex"/>
    <property type="evidence" value="ECO:0007669"/>
    <property type="project" value="InterPro"/>
</dbReference>
<evidence type="ECO:0000256" key="8">
    <source>
        <dbReference type="ARBA" id="ARBA00023136"/>
    </source>
</evidence>
<dbReference type="PANTHER" id="PTHR30413">
    <property type="entry name" value="INNER MEMBRANE TRANSPORT PERMEASE"/>
    <property type="match status" value="1"/>
</dbReference>
<gene>
    <name evidence="11" type="ORF">I6U51_12820</name>
</gene>
<dbReference type="Pfam" id="PF01061">
    <property type="entry name" value="ABC2_membrane"/>
    <property type="match status" value="1"/>
</dbReference>
<evidence type="ECO:0000256" key="2">
    <source>
        <dbReference type="ARBA" id="ARBA00007783"/>
    </source>
</evidence>
<protein>
    <recommendedName>
        <fullName evidence="9">Transport permease protein</fullName>
    </recommendedName>
</protein>
<name>A0A934M3V2_9CLOT</name>
<keyword evidence="12" id="KW-1185">Reference proteome</keyword>
<keyword evidence="7 9" id="KW-1133">Transmembrane helix</keyword>
<comment type="caution">
    <text evidence="11">The sequence shown here is derived from an EMBL/GenBank/DDBJ whole genome shotgun (WGS) entry which is preliminary data.</text>
</comment>
<evidence type="ECO:0000256" key="1">
    <source>
        <dbReference type="ARBA" id="ARBA00004429"/>
    </source>
</evidence>
<feature type="transmembrane region" description="Helical" evidence="9">
    <location>
        <begin position="176"/>
        <end position="195"/>
    </location>
</feature>
<evidence type="ECO:0000256" key="6">
    <source>
        <dbReference type="ARBA" id="ARBA00022692"/>
    </source>
</evidence>
<feature type="transmembrane region" description="Helical" evidence="9">
    <location>
        <begin position="71"/>
        <end position="92"/>
    </location>
</feature>
<dbReference type="InterPro" id="IPR047817">
    <property type="entry name" value="ABC2_TM_bact-type"/>
</dbReference>
<feature type="transmembrane region" description="Helical" evidence="9">
    <location>
        <begin position="34"/>
        <end position="59"/>
    </location>
</feature>
<comment type="similarity">
    <text evidence="2 9">Belongs to the ABC-2 integral membrane protein family.</text>
</comment>
<feature type="transmembrane region" description="Helical" evidence="9">
    <location>
        <begin position="113"/>
        <end position="136"/>
    </location>
</feature>
<comment type="subcellular location">
    <subcellularLocation>
        <location evidence="1">Cell inner membrane</location>
        <topology evidence="1">Multi-pass membrane protein</topology>
    </subcellularLocation>
    <subcellularLocation>
        <location evidence="9">Cell membrane</location>
        <topology evidence="9">Multi-pass membrane protein</topology>
    </subcellularLocation>
</comment>
<sequence>MNKFRNYILNFLKYKNLIWKLTVKDLKVKYKRSFLGIAWSLLNPLLTMIVLTIVFQSIFRFNIANFPVYLISGQVLFNFFSESTNLAMSSIFRDGQLIKKVYIPKYIFPISKVLFSFINMSISLIAIFLVCILTGVKLTYAAILAPLGLIYIAIFSMGFGLMLCSIGVFFRDLEHIYSVILTIWSYLTPVFYPINIIPQKYIIFILYNPMYYFIDYFRQTILYGNVPTLQLNLVCLACSVIMFIIGLYIFYKSQDKFVVNI</sequence>
<dbReference type="PANTHER" id="PTHR30413:SF8">
    <property type="entry name" value="TRANSPORT PERMEASE PROTEIN"/>
    <property type="match status" value="1"/>
</dbReference>
<dbReference type="RefSeq" id="WP_211143008.1">
    <property type="nucleotide sequence ID" value="NZ_JAEEGB010000014.1"/>
</dbReference>
<dbReference type="AlphaFoldDB" id="A0A934M3V2"/>
<evidence type="ECO:0000259" key="10">
    <source>
        <dbReference type="PROSITE" id="PS51012"/>
    </source>
</evidence>
<dbReference type="GO" id="GO:0140359">
    <property type="term" value="F:ABC-type transporter activity"/>
    <property type="evidence" value="ECO:0007669"/>
    <property type="project" value="InterPro"/>
</dbReference>
<dbReference type="InterPro" id="IPR000412">
    <property type="entry name" value="ABC_2_transport"/>
</dbReference>
<feature type="transmembrane region" description="Helical" evidence="9">
    <location>
        <begin position="229"/>
        <end position="251"/>
    </location>
</feature>
<dbReference type="GO" id="GO:0015920">
    <property type="term" value="P:lipopolysaccharide transport"/>
    <property type="evidence" value="ECO:0007669"/>
    <property type="project" value="TreeGrafter"/>
</dbReference>
<keyword evidence="6 9" id="KW-0812">Transmembrane</keyword>
<dbReference type="Proteomes" id="UP000622687">
    <property type="component" value="Unassembled WGS sequence"/>
</dbReference>
<feature type="transmembrane region" description="Helical" evidence="9">
    <location>
        <begin position="148"/>
        <end position="169"/>
    </location>
</feature>
<evidence type="ECO:0000313" key="11">
    <source>
        <dbReference type="EMBL" id="MBI6873582.1"/>
    </source>
</evidence>
<evidence type="ECO:0000256" key="5">
    <source>
        <dbReference type="ARBA" id="ARBA00022519"/>
    </source>
</evidence>
<feature type="domain" description="ABC transmembrane type-2" evidence="10">
    <location>
        <begin position="35"/>
        <end position="253"/>
    </location>
</feature>
<keyword evidence="5" id="KW-0997">Cell inner membrane</keyword>
<dbReference type="PROSITE" id="PS51012">
    <property type="entry name" value="ABC_TM2"/>
    <property type="match status" value="1"/>
</dbReference>
<proteinExistence type="inferred from homology"/>
<accession>A0A934M3V2</accession>
<dbReference type="PIRSF" id="PIRSF006648">
    <property type="entry name" value="DrrB"/>
    <property type="match status" value="1"/>
</dbReference>
<dbReference type="PRINTS" id="PR00164">
    <property type="entry name" value="ABC2TRNSPORT"/>
</dbReference>
<dbReference type="InterPro" id="IPR013525">
    <property type="entry name" value="ABC2_TM"/>
</dbReference>
<keyword evidence="4 9" id="KW-1003">Cell membrane</keyword>
<evidence type="ECO:0000256" key="4">
    <source>
        <dbReference type="ARBA" id="ARBA00022475"/>
    </source>
</evidence>
<evidence type="ECO:0000256" key="3">
    <source>
        <dbReference type="ARBA" id="ARBA00022448"/>
    </source>
</evidence>
<keyword evidence="8 9" id="KW-0472">Membrane</keyword>
<evidence type="ECO:0000313" key="12">
    <source>
        <dbReference type="Proteomes" id="UP000622687"/>
    </source>
</evidence>
<evidence type="ECO:0000256" key="9">
    <source>
        <dbReference type="RuleBase" id="RU361157"/>
    </source>
</evidence>
<dbReference type="EMBL" id="JAEEGB010000014">
    <property type="protein sequence ID" value="MBI6873582.1"/>
    <property type="molecule type" value="Genomic_DNA"/>
</dbReference>
<keyword evidence="3 9" id="KW-0813">Transport</keyword>